<dbReference type="PROSITE" id="PS50977">
    <property type="entry name" value="HTH_TETR_2"/>
    <property type="match status" value="1"/>
</dbReference>
<evidence type="ECO:0000256" key="1">
    <source>
        <dbReference type="ARBA" id="ARBA00023125"/>
    </source>
</evidence>
<dbReference type="InterPro" id="IPR009057">
    <property type="entry name" value="Homeodomain-like_sf"/>
</dbReference>
<name>A0A134AD24_9FIRM</name>
<dbReference type="GO" id="GO:0003677">
    <property type="term" value="F:DNA binding"/>
    <property type="evidence" value="ECO:0007669"/>
    <property type="project" value="UniProtKB-UniRule"/>
</dbReference>
<protein>
    <submittedName>
        <fullName evidence="4">Transcriptional regulator, TetR family</fullName>
    </submittedName>
</protein>
<dbReference type="Gene3D" id="1.10.357.10">
    <property type="entry name" value="Tetracycline Repressor, domain 2"/>
    <property type="match status" value="1"/>
</dbReference>
<dbReference type="EMBL" id="LSDG01000040">
    <property type="protein sequence ID" value="KXB65594.1"/>
    <property type="molecule type" value="Genomic_DNA"/>
</dbReference>
<dbReference type="PANTHER" id="PTHR43479:SF11">
    <property type="entry name" value="ACREF_ENVCD OPERON REPRESSOR-RELATED"/>
    <property type="match status" value="1"/>
</dbReference>
<dbReference type="Pfam" id="PF00440">
    <property type="entry name" value="TetR_N"/>
    <property type="match status" value="1"/>
</dbReference>
<keyword evidence="5" id="KW-1185">Reference proteome</keyword>
<comment type="caution">
    <text evidence="4">The sequence shown here is derived from an EMBL/GenBank/DDBJ whole genome shotgun (WGS) entry which is preliminary data.</text>
</comment>
<evidence type="ECO:0000259" key="3">
    <source>
        <dbReference type="PROSITE" id="PS50977"/>
    </source>
</evidence>
<dbReference type="AlphaFoldDB" id="A0A134AD24"/>
<proteinExistence type="predicted"/>
<evidence type="ECO:0000256" key="2">
    <source>
        <dbReference type="PROSITE-ProRule" id="PRU00335"/>
    </source>
</evidence>
<keyword evidence="1 2" id="KW-0238">DNA-binding</keyword>
<reference evidence="5" key="1">
    <citation type="submission" date="2016-01" db="EMBL/GenBank/DDBJ databases">
        <authorList>
            <person name="Mitreva M."/>
            <person name="Pepin K.H."/>
            <person name="Mihindukulasuriya K.A."/>
            <person name="Fulton R."/>
            <person name="Fronick C."/>
            <person name="O'Laughlin M."/>
            <person name="Miner T."/>
            <person name="Herter B."/>
            <person name="Rosa B.A."/>
            <person name="Cordes M."/>
            <person name="Tomlinson C."/>
            <person name="Wollam A."/>
            <person name="Palsikar V.B."/>
            <person name="Mardis E.R."/>
            <person name="Wilson R.K."/>
        </authorList>
    </citation>
    <scope>NUCLEOTIDE SEQUENCE [LARGE SCALE GENOMIC DNA]</scope>
    <source>
        <strain evidence="5">DNF00729</strain>
    </source>
</reference>
<dbReference type="InterPro" id="IPR050624">
    <property type="entry name" value="HTH-type_Tx_Regulator"/>
</dbReference>
<feature type="domain" description="HTH tetR-type" evidence="3">
    <location>
        <begin position="34"/>
        <end position="94"/>
    </location>
</feature>
<sequence>MIVNGSSSSATIPKKCDRRNKMSLVEKEKNPIAEQSRQWLMQSLLDLMSQKDYARITVTEIAEHALLSRRTFYRIFDSKEQVLQQYFLERCEDYITYFQKDRHYTLEQIVEVFFTFWEKQIDFLRLLQRNHLFYYLLEEFNQALPVIHDTVRGNQNLYDSIFEKKAALLVSAGALWNLLSEWMQMENRPSPKEISKMMLQIIASNS</sequence>
<dbReference type="PANTHER" id="PTHR43479">
    <property type="entry name" value="ACREF/ENVCD OPERON REPRESSOR-RELATED"/>
    <property type="match status" value="1"/>
</dbReference>
<evidence type="ECO:0000313" key="5">
    <source>
        <dbReference type="Proteomes" id="UP000070442"/>
    </source>
</evidence>
<dbReference type="SUPFAM" id="SSF46689">
    <property type="entry name" value="Homeodomain-like"/>
    <property type="match status" value="1"/>
</dbReference>
<dbReference type="Proteomes" id="UP000070442">
    <property type="component" value="Unassembled WGS sequence"/>
</dbReference>
<dbReference type="OrthoDB" id="9810250at2"/>
<organism evidence="4 5">
    <name type="scientific">Aedoeadaptatus coxii</name>
    <dbReference type="NCBI Taxonomy" id="755172"/>
    <lineage>
        <taxon>Bacteria</taxon>
        <taxon>Bacillati</taxon>
        <taxon>Bacillota</taxon>
        <taxon>Tissierellia</taxon>
        <taxon>Tissierellales</taxon>
        <taxon>Peptoniphilaceae</taxon>
        <taxon>Aedoeadaptatus</taxon>
    </lineage>
</organism>
<dbReference type="InterPro" id="IPR001647">
    <property type="entry name" value="HTH_TetR"/>
</dbReference>
<evidence type="ECO:0000313" key="4">
    <source>
        <dbReference type="EMBL" id="KXB65594.1"/>
    </source>
</evidence>
<accession>A0A134AD24</accession>
<feature type="DNA-binding region" description="H-T-H motif" evidence="2">
    <location>
        <begin position="57"/>
        <end position="76"/>
    </location>
</feature>
<dbReference type="PATRIC" id="fig|755172.3.peg.1283"/>
<dbReference type="STRING" id="755172.HMPREF1863_01320"/>
<gene>
    <name evidence="4" type="ORF">HMPREF1863_01320</name>
</gene>